<keyword evidence="8 11" id="KW-0675">Receptor</keyword>
<evidence type="ECO:0000256" key="4">
    <source>
        <dbReference type="ARBA" id="ARBA00022692"/>
    </source>
</evidence>
<evidence type="ECO:0000313" key="12">
    <source>
        <dbReference type="Proteomes" id="UP000242457"/>
    </source>
</evidence>
<evidence type="ECO:0000256" key="7">
    <source>
        <dbReference type="ARBA" id="ARBA00023136"/>
    </source>
</evidence>
<evidence type="ECO:0000313" key="11">
    <source>
        <dbReference type="EMBL" id="PBC28066.1"/>
    </source>
</evidence>
<dbReference type="AlphaFoldDB" id="A0A2A3EA58"/>
<evidence type="ECO:0000256" key="3">
    <source>
        <dbReference type="ARBA" id="ARBA00022606"/>
    </source>
</evidence>
<accession>A0A2A3EA58</accession>
<keyword evidence="6 10" id="KW-1133">Transmembrane helix</keyword>
<dbReference type="GO" id="GO:0005549">
    <property type="term" value="F:odorant binding"/>
    <property type="evidence" value="ECO:0007669"/>
    <property type="project" value="InterPro"/>
</dbReference>
<protein>
    <submittedName>
        <fullName evidence="11">Odorant receptor Or2</fullName>
    </submittedName>
</protein>
<dbReference type="Pfam" id="PF02949">
    <property type="entry name" value="7tm_6"/>
    <property type="match status" value="1"/>
</dbReference>
<evidence type="ECO:0000256" key="1">
    <source>
        <dbReference type="ARBA" id="ARBA00004651"/>
    </source>
</evidence>
<dbReference type="PANTHER" id="PTHR21137:SF35">
    <property type="entry name" value="ODORANT RECEPTOR 19A-RELATED"/>
    <property type="match status" value="1"/>
</dbReference>
<name>A0A2A3EA58_APICC</name>
<sequence>MKHWALVYRKPKIKNCIEQIQNDWEQVELYEDREMMLKYGQMGRNLTIICAVFMYTSGAIYHTILQYEIGTFIDEYNHTIKPVIYPTYNGLFNVQKSPIYELIYVLHCICGYIMYSITAGACGLAALFATHACGQIDIIIARLNDLLHVKYGKEKFNLNARFTKIIKHHLQILRFSATVQVILQEVCFLEFISSMFLICLLEYYCITSSSIGLSCFMIDWYHLPVKTIQGLILIIAISHSPTKISAGGIVDLSLFTFANILKTSFVYLNFIRAMIT</sequence>
<keyword evidence="12" id="KW-1185">Reference proteome</keyword>
<evidence type="ECO:0000256" key="9">
    <source>
        <dbReference type="ARBA" id="ARBA00023224"/>
    </source>
</evidence>
<keyword evidence="7 10" id="KW-0472">Membrane</keyword>
<evidence type="ECO:0000256" key="8">
    <source>
        <dbReference type="ARBA" id="ARBA00023170"/>
    </source>
</evidence>
<dbReference type="Proteomes" id="UP000242457">
    <property type="component" value="Unassembled WGS sequence"/>
</dbReference>
<gene>
    <name evidence="11" type="ORF">APICC_03891</name>
</gene>
<dbReference type="EMBL" id="KZ288324">
    <property type="protein sequence ID" value="PBC28066.1"/>
    <property type="molecule type" value="Genomic_DNA"/>
</dbReference>
<reference evidence="11 12" key="1">
    <citation type="submission" date="2014-07" db="EMBL/GenBank/DDBJ databases">
        <title>Genomic and transcriptomic analysis on Apis cerana provide comprehensive insights into honey bee biology.</title>
        <authorList>
            <person name="Diao Q."/>
            <person name="Sun L."/>
            <person name="Zheng H."/>
            <person name="Zheng H."/>
            <person name="Xu S."/>
            <person name="Wang S."/>
            <person name="Zeng Z."/>
            <person name="Hu F."/>
            <person name="Su S."/>
            <person name="Wu J."/>
        </authorList>
    </citation>
    <scope>NUCLEOTIDE SEQUENCE [LARGE SCALE GENOMIC DNA]</scope>
    <source>
        <tissue evidence="11">Pupae without intestine</tissue>
    </source>
</reference>
<keyword evidence="2" id="KW-1003">Cell membrane</keyword>
<evidence type="ECO:0000256" key="5">
    <source>
        <dbReference type="ARBA" id="ARBA00022725"/>
    </source>
</evidence>
<dbReference type="GO" id="GO:0007165">
    <property type="term" value="P:signal transduction"/>
    <property type="evidence" value="ECO:0007669"/>
    <property type="project" value="UniProtKB-KW"/>
</dbReference>
<organism evidence="11 12">
    <name type="scientific">Apis cerana cerana</name>
    <name type="common">Oriental honeybee</name>
    <dbReference type="NCBI Taxonomy" id="94128"/>
    <lineage>
        <taxon>Eukaryota</taxon>
        <taxon>Metazoa</taxon>
        <taxon>Ecdysozoa</taxon>
        <taxon>Arthropoda</taxon>
        <taxon>Hexapoda</taxon>
        <taxon>Insecta</taxon>
        <taxon>Pterygota</taxon>
        <taxon>Neoptera</taxon>
        <taxon>Endopterygota</taxon>
        <taxon>Hymenoptera</taxon>
        <taxon>Apocrita</taxon>
        <taxon>Aculeata</taxon>
        <taxon>Apoidea</taxon>
        <taxon>Anthophila</taxon>
        <taxon>Apidae</taxon>
        <taxon>Apis</taxon>
    </lineage>
</organism>
<dbReference type="InterPro" id="IPR004117">
    <property type="entry name" value="7tm6_olfct_rcpt"/>
</dbReference>
<evidence type="ECO:0000256" key="10">
    <source>
        <dbReference type="SAM" id="Phobius"/>
    </source>
</evidence>
<dbReference type="OrthoDB" id="7614441at2759"/>
<keyword evidence="9" id="KW-0807">Transducer</keyword>
<feature type="transmembrane region" description="Helical" evidence="10">
    <location>
        <begin position="102"/>
        <end position="129"/>
    </location>
</feature>
<evidence type="ECO:0000256" key="2">
    <source>
        <dbReference type="ARBA" id="ARBA00022475"/>
    </source>
</evidence>
<proteinExistence type="predicted"/>
<dbReference type="GO" id="GO:0004984">
    <property type="term" value="F:olfactory receptor activity"/>
    <property type="evidence" value="ECO:0007669"/>
    <property type="project" value="InterPro"/>
</dbReference>
<keyword evidence="4 10" id="KW-0812">Transmembrane</keyword>
<keyword evidence="5" id="KW-0552">Olfaction</keyword>
<evidence type="ECO:0000256" key="6">
    <source>
        <dbReference type="ARBA" id="ARBA00022989"/>
    </source>
</evidence>
<dbReference type="GO" id="GO:0005886">
    <property type="term" value="C:plasma membrane"/>
    <property type="evidence" value="ECO:0007669"/>
    <property type="project" value="UniProtKB-SubCell"/>
</dbReference>
<comment type="subcellular location">
    <subcellularLocation>
        <location evidence="1">Cell membrane</location>
        <topology evidence="1">Multi-pass membrane protein</topology>
    </subcellularLocation>
</comment>
<keyword evidence="3" id="KW-0716">Sensory transduction</keyword>
<feature type="transmembrane region" description="Helical" evidence="10">
    <location>
        <begin position="45"/>
        <end position="64"/>
    </location>
</feature>
<dbReference type="PANTHER" id="PTHR21137">
    <property type="entry name" value="ODORANT RECEPTOR"/>
    <property type="match status" value="1"/>
</dbReference>